<dbReference type="SUPFAM" id="SSF53649">
    <property type="entry name" value="Alkaline phosphatase-like"/>
    <property type="match status" value="1"/>
</dbReference>
<dbReference type="InterPro" id="IPR017850">
    <property type="entry name" value="Alkaline_phosphatase_core_sf"/>
</dbReference>
<proteinExistence type="predicted"/>
<dbReference type="AlphaFoldDB" id="A0A1N7N9V3"/>
<dbReference type="Proteomes" id="UP000186141">
    <property type="component" value="Unassembled WGS sequence"/>
</dbReference>
<dbReference type="InterPro" id="IPR000917">
    <property type="entry name" value="Sulfatase_N"/>
</dbReference>
<dbReference type="RefSeq" id="WP_076530657.1">
    <property type="nucleotide sequence ID" value="NZ_BMEH01000003.1"/>
</dbReference>
<evidence type="ECO:0000256" key="1">
    <source>
        <dbReference type="ARBA" id="ARBA00022723"/>
    </source>
</evidence>
<evidence type="ECO:0000256" key="2">
    <source>
        <dbReference type="ARBA" id="ARBA00022801"/>
    </source>
</evidence>
<protein>
    <submittedName>
        <fullName evidence="5">Arylsulfatase A</fullName>
    </submittedName>
</protein>
<feature type="region of interest" description="Disordered" evidence="3">
    <location>
        <begin position="456"/>
        <end position="492"/>
    </location>
</feature>
<reference evidence="5 6" key="1">
    <citation type="submission" date="2017-01" db="EMBL/GenBank/DDBJ databases">
        <authorList>
            <person name="Mah S.A."/>
            <person name="Swanson W.J."/>
            <person name="Moy G.W."/>
            <person name="Vacquier V.D."/>
        </authorList>
    </citation>
    <scope>NUCLEOTIDE SEQUENCE [LARGE SCALE GENOMIC DNA]</scope>
    <source>
        <strain evidence="5 6">DSM 26375</strain>
    </source>
</reference>
<evidence type="ECO:0000259" key="4">
    <source>
        <dbReference type="Pfam" id="PF00884"/>
    </source>
</evidence>
<organism evidence="5 6">
    <name type="scientific">Gemmobacter megaterium</name>
    <dbReference type="NCBI Taxonomy" id="1086013"/>
    <lineage>
        <taxon>Bacteria</taxon>
        <taxon>Pseudomonadati</taxon>
        <taxon>Pseudomonadota</taxon>
        <taxon>Alphaproteobacteria</taxon>
        <taxon>Rhodobacterales</taxon>
        <taxon>Paracoccaceae</taxon>
        <taxon>Gemmobacter</taxon>
    </lineage>
</organism>
<dbReference type="STRING" id="1086013.SAMN05421774_103224"/>
<keyword evidence="2" id="KW-0378">Hydrolase</keyword>
<gene>
    <name evidence="5" type="ORF">SAMN05421774_103224</name>
</gene>
<accession>A0A1N7N9V3</accession>
<dbReference type="GO" id="GO:0008484">
    <property type="term" value="F:sulfuric ester hydrolase activity"/>
    <property type="evidence" value="ECO:0007669"/>
    <property type="project" value="TreeGrafter"/>
</dbReference>
<dbReference type="PANTHER" id="PTHR45953:SF1">
    <property type="entry name" value="IDURONATE 2-SULFATASE"/>
    <property type="match status" value="1"/>
</dbReference>
<dbReference type="OrthoDB" id="9803751at2"/>
<dbReference type="Pfam" id="PF00884">
    <property type="entry name" value="Sulfatase"/>
    <property type="match status" value="1"/>
</dbReference>
<dbReference type="PANTHER" id="PTHR45953">
    <property type="entry name" value="IDURONATE 2-SULFATASE"/>
    <property type="match status" value="1"/>
</dbReference>
<evidence type="ECO:0000313" key="5">
    <source>
        <dbReference type="EMBL" id="SIS95038.1"/>
    </source>
</evidence>
<keyword evidence="6" id="KW-1185">Reference proteome</keyword>
<dbReference type="Gene3D" id="3.40.720.10">
    <property type="entry name" value="Alkaline Phosphatase, subunit A"/>
    <property type="match status" value="1"/>
</dbReference>
<dbReference type="GO" id="GO:0046872">
    <property type="term" value="F:metal ion binding"/>
    <property type="evidence" value="ECO:0007669"/>
    <property type="project" value="UniProtKB-KW"/>
</dbReference>
<dbReference type="EMBL" id="FTOT01000003">
    <property type="protein sequence ID" value="SIS95038.1"/>
    <property type="molecule type" value="Genomic_DNA"/>
</dbReference>
<evidence type="ECO:0000256" key="3">
    <source>
        <dbReference type="SAM" id="MobiDB-lite"/>
    </source>
</evidence>
<feature type="domain" description="Sulfatase N-terminal" evidence="4">
    <location>
        <begin position="7"/>
        <end position="354"/>
    </location>
</feature>
<sequence length="492" mass="55637">MAETTRPNILLITTDQWSGHLLGIAGHPVVQTPTLDELARSGLRFANAHSECPICVPARRTLMTGASPRAQGDRIYNDSLKMPAETMAAAFRNAGYQTQAVGKLHVWPQRDRIGFDDVQLDEEGRAQYGVMDDYEIFLGDKGRPGQQFDHGMSTDGYVWRPWHLPEELHVTNWATQQMIRQIKRRDPQRPGFWYLSYRHPHPPLVPLQSYLDMYRDMDMGEPVGDDWAEVGELPYAVASKRKRGEKYSSRQIADIRRAFYALCTHIDHQIRLVIGTLREELLLDNTIVLFTSDHGDMLGDHGLWAKSLFYQPSVNIPMILLGRRNDPVIGSGVVEDRLVTLADVMPTLLDLAGIATPDTVDGRSMLTAPARTVVHGEFGENANATRMIRDDRWKLIYYPVGNIRQLFDMEMDPQETRDLAHLPECSAILDRLTALLVAHLYGGDLEWVTDGRLTGLPNREAGPRVNRDLSSQRGQHWPPQLHSDMPQILNSA</sequence>
<dbReference type="GO" id="GO:0005737">
    <property type="term" value="C:cytoplasm"/>
    <property type="evidence" value="ECO:0007669"/>
    <property type="project" value="TreeGrafter"/>
</dbReference>
<keyword evidence="1" id="KW-0479">Metal-binding</keyword>
<evidence type="ECO:0000313" key="6">
    <source>
        <dbReference type="Proteomes" id="UP000186141"/>
    </source>
</evidence>
<name>A0A1N7N9V3_9RHOB</name>